<evidence type="ECO:0000313" key="2">
    <source>
        <dbReference type="Proteomes" id="UP000006838"/>
    </source>
</evidence>
<keyword evidence="2" id="KW-1185">Reference proteome</keyword>
<proteinExistence type="predicted"/>
<dbReference type="AlphaFoldDB" id="Q3J7K0"/>
<dbReference type="STRING" id="323261.Noc_2745"/>
<sequence>MLVVTFTILVLHEGATKYHRTLDTRNGGLRIASTGNHNGVIAEYVTKDILTDLEALNLFKIELNGSPANKAKLRNHAFVRASKFGGDMAYKRS</sequence>
<reference evidence="2" key="1">
    <citation type="journal article" date="2006" name="Appl. Environ. Microbiol.">
        <title>Complete genome sequence of the marine, chemolithoautotrophic, ammonia-oxidizing bacterium Nitrosococcus oceani ATCC 19707.</title>
        <authorList>
            <person name="Klotz M.G."/>
            <person name="Arp D.J."/>
            <person name="Chain P.S.G."/>
            <person name="El-Sheikh A.F."/>
            <person name="Hauser L.J."/>
            <person name="Hommes N.G."/>
            <person name="Larimer F.W."/>
            <person name="Malfatti S.A."/>
            <person name="Norton J.M."/>
            <person name="Poret-Peterson A.T."/>
            <person name="Vergez L.M."/>
            <person name="Ward B.B."/>
        </authorList>
    </citation>
    <scope>NUCLEOTIDE SEQUENCE [LARGE SCALE GENOMIC DNA]</scope>
    <source>
        <strain evidence="2">ATCC 19707 / BCRC 17464 / NCIMB 11848 / C-107</strain>
    </source>
</reference>
<dbReference type="Proteomes" id="UP000006838">
    <property type="component" value="Chromosome"/>
</dbReference>
<evidence type="ECO:0000313" key="1">
    <source>
        <dbReference type="EMBL" id="ABA59196.1"/>
    </source>
</evidence>
<dbReference type="HOGENOM" id="CLU_2396665_0_0_6"/>
<accession>Q3J7K0</accession>
<protein>
    <submittedName>
        <fullName evidence="1">Uncharacterized protein</fullName>
    </submittedName>
</protein>
<dbReference type="InParanoid" id="Q3J7K0"/>
<dbReference type="KEGG" id="noc:Noc_2745"/>
<name>Q3J7K0_NITOC</name>
<dbReference type="EMBL" id="CP000127">
    <property type="protein sequence ID" value="ABA59196.1"/>
    <property type="molecule type" value="Genomic_DNA"/>
</dbReference>
<organism evidence="1 2">
    <name type="scientific">Nitrosococcus oceani (strain ATCC 19707 / BCRC 17464 / JCM 30415 / NCIMB 11848 / C-107)</name>
    <dbReference type="NCBI Taxonomy" id="323261"/>
    <lineage>
        <taxon>Bacteria</taxon>
        <taxon>Pseudomonadati</taxon>
        <taxon>Pseudomonadota</taxon>
        <taxon>Gammaproteobacteria</taxon>
        <taxon>Chromatiales</taxon>
        <taxon>Chromatiaceae</taxon>
        <taxon>Nitrosococcus</taxon>
    </lineage>
</organism>
<gene>
    <name evidence="1" type="ordered locus">Noc_2745</name>
</gene>